<dbReference type="Proteomes" id="UP000708208">
    <property type="component" value="Unassembled WGS sequence"/>
</dbReference>
<sequence length="50" mass="5360">LHPGSDADVTNVGVSVTNQEVLEDNASDMNEIFSPPPGNDDDDDVINNLY</sequence>
<feature type="non-terminal residue" evidence="2">
    <location>
        <position position="1"/>
    </location>
</feature>
<accession>A0A8J2NWH9</accession>
<proteinExistence type="predicted"/>
<protein>
    <submittedName>
        <fullName evidence="2">Uncharacterized protein</fullName>
    </submittedName>
</protein>
<evidence type="ECO:0000313" key="2">
    <source>
        <dbReference type="EMBL" id="CAG7721037.1"/>
    </source>
</evidence>
<comment type="caution">
    <text evidence="2">The sequence shown here is derived from an EMBL/GenBank/DDBJ whole genome shotgun (WGS) entry which is preliminary data.</text>
</comment>
<name>A0A8J2NWH9_9HEXA</name>
<feature type="compositionally biased region" description="Acidic residues" evidence="1">
    <location>
        <begin position="39"/>
        <end position="50"/>
    </location>
</feature>
<gene>
    <name evidence="2" type="ORF">AFUS01_LOCUS10286</name>
</gene>
<feature type="region of interest" description="Disordered" evidence="1">
    <location>
        <begin position="20"/>
        <end position="50"/>
    </location>
</feature>
<evidence type="ECO:0000313" key="3">
    <source>
        <dbReference type="Proteomes" id="UP000708208"/>
    </source>
</evidence>
<feature type="non-terminal residue" evidence="2">
    <location>
        <position position="50"/>
    </location>
</feature>
<dbReference type="EMBL" id="CAJVCH010076402">
    <property type="protein sequence ID" value="CAG7721037.1"/>
    <property type="molecule type" value="Genomic_DNA"/>
</dbReference>
<reference evidence="2" key="1">
    <citation type="submission" date="2021-06" db="EMBL/GenBank/DDBJ databases">
        <authorList>
            <person name="Hodson N. C."/>
            <person name="Mongue J. A."/>
            <person name="Jaron S. K."/>
        </authorList>
    </citation>
    <scope>NUCLEOTIDE SEQUENCE</scope>
</reference>
<evidence type="ECO:0000256" key="1">
    <source>
        <dbReference type="SAM" id="MobiDB-lite"/>
    </source>
</evidence>
<keyword evidence="3" id="KW-1185">Reference proteome</keyword>
<dbReference type="AlphaFoldDB" id="A0A8J2NWH9"/>
<organism evidence="2 3">
    <name type="scientific">Allacma fusca</name>
    <dbReference type="NCBI Taxonomy" id="39272"/>
    <lineage>
        <taxon>Eukaryota</taxon>
        <taxon>Metazoa</taxon>
        <taxon>Ecdysozoa</taxon>
        <taxon>Arthropoda</taxon>
        <taxon>Hexapoda</taxon>
        <taxon>Collembola</taxon>
        <taxon>Symphypleona</taxon>
        <taxon>Sminthuridae</taxon>
        <taxon>Allacma</taxon>
    </lineage>
</organism>